<feature type="transmembrane region" description="Helical" evidence="1">
    <location>
        <begin position="31"/>
        <end position="54"/>
    </location>
</feature>
<dbReference type="OrthoDB" id="9769590at2"/>
<dbReference type="GO" id="GO:0005886">
    <property type="term" value="C:plasma membrane"/>
    <property type="evidence" value="ECO:0007669"/>
    <property type="project" value="TreeGrafter"/>
</dbReference>
<name>A0A4R3K375_9FIRM</name>
<organism evidence="2 3">
    <name type="scientific">Pectinatus cerevisiiphilus</name>
    <dbReference type="NCBI Taxonomy" id="86956"/>
    <lineage>
        <taxon>Bacteria</taxon>
        <taxon>Bacillati</taxon>
        <taxon>Bacillota</taxon>
        <taxon>Negativicutes</taxon>
        <taxon>Selenomonadales</taxon>
        <taxon>Selenomonadaceae</taxon>
        <taxon>Pectinatus</taxon>
    </lineage>
</organism>
<evidence type="ECO:0000256" key="1">
    <source>
        <dbReference type="SAM" id="Phobius"/>
    </source>
</evidence>
<reference evidence="2 3" key="1">
    <citation type="submission" date="2019-03" db="EMBL/GenBank/DDBJ databases">
        <title>Genomic Encyclopedia of Type Strains, Phase IV (KMG-IV): sequencing the most valuable type-strain genomes for metagenomic binning, comparative biology and taxonomic classification.</title>
        <authorList>
            <person name="Goeker M."/>
        </authorList>
    </citation>
    <scope>NUCLEOTIDE SEQUENCE [LARGE SCALE GENOMIC DNA]</scope>
    <source>
        <strain evidence="2 3">DSM 20467</strain>
    </source>
</reference>
<evidence type="ECO:0000313" key="2">
    <source>
        <dbReference type="EMBL" id="TCS77134.1"/>
    </source>
</evidence>
<dbReference type="Proteomes" id="UP000295188">
    <property type="component" value="Unassembled WGS sequence"/>
</dbReference>
<dbReference type="PANTHER" id="PTHR38442">
    <property type="entry name" value="INNER MEMBRANE PROTEIN-RELATED"/>
    <property type="match status" value="1"/>
</dbReference>
<sequence>MNRKSQATIVLIVMTAGTLLTVNNTCFTGGLIHNGFMAAMIGGLADWFAITAIFKKPLGISWRTAILPRNRQRIMDEIITFIGEDLLNTANIMKDIIQYDMSKMFIIYLEKLGGRKRLKETVQPILIGLLQNFDSNRLAAIVQKIIKKDKQEYILKDTLIQVSSHLTDELVFAKLMEISYGISLKILNDEKTQAVFEPVIHEIKEEYKKGSTLREMIIAMFDLSDENLINIIKKNLITKLEHLKDSESDEYKAVFDWLQNLLAGLPQNKKYDDFFKTVEDELIYKINITAYLKNYIDNYKNNDTNAEYVIGMVNHIVDDAINAFIQNTVAHESFDNWLKEKLSLFVTKSSPFILQMVRDKLNSYSTESFITLIENHVGNDLQMIRINGSLVGGIAGMLLYMLTYFAERMLG</sequence>
<feature type="transmembrane region" description="Helical" evidence="1">
    <location>
        <begin position="386"/>
        <end position="406"/>
    </location>
</feature>
<dbReference type="RefSeq" id="WP_132551064.1">
    <property type="nucleotide sequence ID" value="NZ_SMAA01000018.1"/>
</dbReference>
<gene>
    <name evidence="2" type="ORF">EDC37_1182</name>
</gene>
<dbReference type="PANTHER" id="PTHR38442:SF1">
    <property type="entry name" value="INNER MEMBRANE PROTEIN"/>
    <property type="match status" value="1"/>
</dbReference>
<dbReference type="Pfam" id="PF04286">
    <property type="entry name" value="DUF445"/>
    <property type="match status" value="1"/>
</dbReference>
<dbReference type="EMBL" id="SMAA01000018">
    <property type="protein sequence ID" value="TCS77134.1"/>
    <property type="molecule type" value="Genomic_DNA"/>
</dbReference>
<dbReference type="InterPro" id="IPR007383">
    <property type="entry name" value="DUF445"/>
</dbReference>
<dbReference type="AlphaFoldDB" id="A0A4R3K375"/>
<comment type="caution">
    <text evidence="2">The sequence shown here is derived from an EMBL/GenBank/DDBJ whole genome shotgun (WGS) entry which is preliminary data.</text>
</comment>
<proteinExistence type="predicted"/>
<accession>A0A4R3K375</accession>
<evidence type="ECO:0000313" key="3">
    <source>
        <dbReference type="Proteomes" id="UP000295188"/>
    </source>
</evidence>
<feature type="transmembrane region" description="Helical" evidence="1">
    <location>
        <begin position="7"/>
        <end position="25"/>
    </location>
</feature>
<protein>
    <submittedName>
        <fullName evidence="2">Uncharacterized membrane-anchored protein YjiN (DUF445 family)</fullName>
    </submittedName>
</protein>
<keyword evidence="3" id="KW-1185">Reference proteome</keyword>
<keyword evidence="1" id="KW-0472">Membrane</keyword>
<keyword evidence="1" id="KW-0812">Transmembrane</keyword>
<keyword evidence="1" id="KW-1133">Transmembrane helix</keyword>